<dbReference type="EMBL" id="BGPR01138922">
    <property type="protein sequence ID" value="GBN63260.1"/>
    <property type="molecule type" value="Genomic_DNA"/>
</dbReference>
<dbReference type="SUPFAM" id="SSF53098">
    <property type="entry name" value="Ribonuclease H-like"/>
    <property type="match status" value="1"/>
</dbReference>
<dbReference type="Proteomes" id="UP000499080">
    <property type="component" value="Unassembled WGS sequence"/>
</dbReference>
<protein>
    <submittedName>
        <fullName evidence="1">Uncharacterized protein</fullName>
    </submittedName>
</protein>
<organism evidence="1 2">
    <name type="scientific">Araneus ventricosus</name>
    <name type="common">Orbweaver spider</name>
    <name type="synonym">Epeira ventricosa</name>
    <dbReference type="NCBI Taxonomy" id="182803"/>
    <lineage>
        <taxon>Eukaryota</taxon>
        <taxon>Metazoa</taxon>
        <taxon>Ecdysozoa</taxon>
        <taxon>Arthropoda</taxon>
        <taxon>Chelicerata</taxon>
        <taxon>Arachnida</taxon>
        <taxon>Araneae</taxon>
        <taxon>Araneomorphae</taxon>
        <taxon>Entelegynae</taxon>
        <taxon>Araneoidea</taxon>
        <taxon>Araneidae</taxon>
        <taxon>Araneus</taxon>
    </lineage>
</organism>
<accession>A0A4Y2QIY6</accession>
<dbReference type="GO" id="GO:0003676">
    <property type="term" value="F:nucleic acid binding"/>
    <property type="evidence" value="ECO:0007669"/>
    <property type="project" value="InterPro"/>
</dbReference>
<keyword evidence="2" id="KW-1185">Reference proteome</keyword>
<gene>
    <name evidence="1" type="ORF">AVEN_15974_1</name>
</gene>
<comment type="caution">
    <text evidence="1">The sequence shown here is derived from an EMBL/GenBank/DDBJ whole genome shotgun (WGS) entry which is preliminary data.</text>
</comment>
<dbReference type="OrthoDB" id="8067603at2759"/>
<sequence>MYSMLFYFRYNDRPVSSNPNTTSEFSGHSSRKSVLESLKSVTHKSPSVIIDPHKILRSTLNHALSITLIWVPGHKGIAPSDAADRLAKSVNQKTEKWQIVAAEDLIVAIGKKYNDKKENCWKTCRYFQDFKHLDTEKKKHKLMNKARKGDVLLSKF</sequence>
<dbReference type="InterPro" id="IPR036397">
    <property type="entry name" value="RNaseH_sf"/>
</dbReference>
<dbReference type="InterPro" id="IPR012337">
    <property type="entry name" value="RNaseH-like_sf"/>
</dbReference>
<proteinExistence type="predicted"/>
<dbReference type="AlphaFoldDB" id="A0A4Y2QIY6"/>
<evidence type="ECO:0000313" key="1">
    <source>
        <dbReference type="EMBL" id="GBN63260.1"/>
    </source>
</evidence>
<reference evidence="1 2" key="1">
    <citation type="journal article" date="2019" name="Sci. Rep.">
        <title>Orb-weaving spider Araneus ventricosus genome elucidates the spidroin gene catalogue.</title>
        <authorList>
            <person name="Kono N."/>
            <person name="Nakamura H."/>
            <person name="Ohtoshi R."/>
            <person name="Moran D.A.P."/>
            <person name="Shinohara A."/>
            <person name="Yoshida Y."/>
            <person name="Fujiwara M."/>
            <person name="Mori M."/>
            <person name="Tomita M."/>
            <person name="Arakawa K."/>
        </authorList>
    </citation>
    <scope>NUCLEOTIDE SEQUENCE [LARGE SCALE GENOMIC DNA]</scope>
</reference>
<name>A0A4Y2QIY6_ARAVE</name>
<dbReference type="Gene3D" id="3.30.420.10">
    <property type="entry name" value="Ribonuclease H-like superfamily/Ribonuclease H"/>
    <property type="match status" value="1"/>
</dbReference>
<evidence type="ECO:0000313" key="2">
    <source>
        <dbReference type="Proteomes" id="UP000499080"/>
    </source>
</evidence>